<dbReference type="Pfam" id="PF00388">
    <property type="entry name" value="PI-PLC-X"/>
    <property type="match status" value="1"/>
</dbReference>
<proteinExistence type="predicted"/>
<evidence type="ECO:0000259" key="2">
    <source>
        <dbReference type="SMART" id="SM00148"/>
    </source>
</evidence>
<dbReference type="PANTHER" id="PTHR13593:SF113">
    <property type="entry name" value="SI:DKEY-266F7.9"/>
    <property type="match status" value="1"/>
</dbReference>
<feature type="compositionally biased region" description="Basic and acidic residues" evidence="1">
    <location>
        <begin position="147"/>
        <end position="163"/>
    </location>
</feature>
<accession>F0XDR5</accession>
<dbReference type="InParanoid" id="F0XDR5"/>
<feature type="domain" description="Phosphatidylinositol-specific phospholipase C X" evidence="2">
    <location>
        <begin position="201"/>
        <end position="354"/>
    </location>
</feature>
<dbReference type="InterPro" id="IPR051057">
    <property type="entry name" value="PI-PLC_domain"/>
</dbReference>
<dbReference type="GeneID" id="25974568"/>
<dbReference type="EMBL" id="GL629765">
    <property type="protein sequence ID" value="EFX04737.1"/>
    <property type="molecule type" value="Genomic_DNA"/>
</dbReference>
<feature type="region of interest" description="Disordered" evidence="1">
    <location>
        <begin position="146"/>
        <end position="168"/>
    </location>
</feature>
<dbReference type="eggNOG" id="ENOG502RZSI">
    <property type="taxonomic scope" value="Eukaryota"/>
</dbReference>
<dbReference type="GO" id="GO:0006629">
    <property type="term" value="P:lipid metabolic process"/>
    <property type="evidence" value="ECO:0007669"/>
    <property type="project" value="InterPro"/>
</dbReference>
<reference evidence="3 4" key="1">
    <citation type="journal article" date="2011" name="Proc. Natl. Acad. Sci. U.S.A.">
        <title>Genome and transcriptome analyses of the mountain pine beetle-fungal symbiont Grosmannia clavigera, a lodgepole pine pathogen.</title>
        <authorList>
            <person name="DiGuistini S."/>
            <person name="Wang Y."/>
            <person name="Liao N.Y."/>
            <person name="Taylor G."/>
            <person name="Tanguay P."/>
            <person name="Feau N."/>
            <person name="Henrissat B."/>
            <person name="Chan S.K."/>
            <person name="Hesse-Orce U."/>
            <person name="Alamouti S.M."/>
            <person name="Tsui C.K.M."/>
            <person name="Docking R.T."/>
            <person name="Levasseur A."/>
            <person name="Haridas S."/>
            <person name="Robertson G."/>
            <person name="Birol I."/>
            <person name="Holt R.A."/>
            <person name="Marra M.A."/>
            <person name="Hamelin R.C."/>
            <person name="Hirst M."/>
            <person name="Jones S.J.M."/>
            <person name="Bohlmann J."/>
            <person name="Breuil C."/>
        </authorList>
    </citation>
    <scope>NUCLEOTIDE SEQUENCE [LARGE SCALE GENOMIC DNA]</scope>
    <source>
        <strain evidence="4">kw1407 / UAMH 11150</strain>
    </source>
</reference>
<dbReference type="PANTHER" id="PTHR13593">
    <property type="match status" value="1"/>
</dbReference>
<dbReference type="InterPro" id="IPR000909">
    <property type="entry name" value="PLipase_C_PInositol-sp_X_dom"/>
</dbReference>
<evidence type="ECO:0000313" key="4">
    <source>
        <dbReference type="Proteomes" id="UP000007796"/>
    </source>
</evidence>
<dbReference type="OrthoDB" id="1046782at2759"/>
<keyword evidence="4" id="KW-1185">Reference proteome</keyword>
<dbReference type="CDD" id="cd08586">
    <property type="entry name" value="PI-PLCc_BcPLC_like"/>
    <property type="match status" value="1"/>
</dbReference>
<sequence>MASLTIRNLSTTPLELTLVERFEASSARTSGRGAVWGLLRLSSSLVGSGGGGRCVPLATMRSMHGSGHNGLLPRTGEPPFARDEVTGVRVAPFASQLTYIRAADPEREVLRLTFAAEIARKRPSTQQLETVIRRYTVDIPAASPRSIELRPLDAEQDGPRPDDPGSIDAAATPAFTAVYSVHGAHLAVMSSAALGSWMATVDGTWPLSSLSLPGTHNSPACYMAMPSVRCQAVDVPTQLANGVRFVDVRVNATAHAHPHADPRMALVHGAFAVSVAGPTWFANLYGSVCAFLEAHPTETVLMSIKREGSGRGTDADVARNLLGCYVQPRPDRWYTRPQIPTLDEARGRIVLVRRFCLPLDDAAFRQPDGRVGWGIDGSDWPDNCAHGIAAEGRLHLQDYYGVNVASSIQRKIEYARAHFERAASQHFPASKTIAGAAAAAAVTTTAAAAACPPIFLNFLSGSNFFNKSCWPERIAARVNPAAIEYLCMRHGVAAQGPANLDVGDGSTGIVVTDWVGLDGDWDLVRCIVAWNARLQLKQQ</sequence>
<dbReference type="PROSITE" id="PS50007">
    <property type="entry name" value="PIPLC_X_DOMAIN"/>
    <property type="match status" value="1"/>
</dbReference>
<name>F0XDR5_GROCL</name>
<dbReference type="Gene3D" id="3.20.20.190">
    <property type="entry name" value="Phosphatidylinositol (PI) phosphodiesterase"/>
    <property type="match status" value="1"/>
</dbReference>
<evidence type="ECO:0000313" key="3">
    <source>
        <dbReference type="EMBL" id="EFX04737.1"/>
    </source>
</evidence>
<dbReference type="HOGENOM" id="CLU_024117_2_0_1"/>
<protein>
    <submittedName>
        <fullName evidence="3">Phosphatidylinositol phospholipase c</fullName>
    </submittedName>
</protein>
<dbReference type="RefSeq" id="XP_014174219.1">
    <property type="nucleotide sequence ID" value="XM_014318744.1"/>
</dbReference>
<evidence type="ECO:0000256" key="1">
    <source>
        <dbReference type="SAM" id="MobiDB-lite"/>
    </source>
</evidence>
<dbReference type="SMART" id="SM00148">
    <property type="entry name" value="PLCXc"/>
    <property type="match status" value="1"/>
</dbReference>
<gene>
    <name evidence="3" type="ORF">CMQ_1665</name>
</gene>
<dbReference type="STRING" id="655863.F0XDR5"/>
<dbReference type="AlphaFoldDB" id="F0XDR5"/>
<dbReference type="InterPro" id="IPR017946">
    <property type="entry name" value="PLC-like_Pdiesterase_TIM-brl"/>
</dbReference>
<dbReference type="SUPFAM" id="SSF51695">
    <property type="entry name" value="PLC-like phosphodiesterases"/>
    <property type="match status" value="1"/>
</dbReference>
<dbReference type="GO" id="GO:0008081">
    <property type="term" value="F:phosphoric diester hydrolase activity"/>
    <property type="evidence" value="ECO:0007669"/>
    <property type="project" value="InterPro"/>
</dbReference>
<dbReference type="Proteomes" id="UP000007796">
    <property type="component" value="Unassembled WGS sequence"/>
</dbReference>
<organism evidence="4">
    <name type="scientific">Grosmannia clavigera (strain kw1407 / UAMH 11150)</name>
    <name type="common">Blue stain fungus</name>
    <name type="synonym">Graphiocladiella clavigera</name>
    <dbReference type="NCBI Taxonomy" id="655863"/>
    <lineage>
        <taxon>Eukaryota</taxon>
        <taxon>Fungi</taxon>
        <taxon>Dikarya</taxon>
        <taxon>Ascomycota</taxon>
        <taxon>Pezizomycotina</taxon>
        <taxon>Sordariomycetes</taxon>
        <taxon>Sordariomycetidae</taxon>
        <taxon>Ophiostomatales</taxon>
        <taxon>Ophiostomataceae</taxon>
        <taxon>Leptographium</taxon>
    </lineage>
</organism>